<gene>
    <name evidence="1" type="ORF">AAD027_00435</name>
</gene>
<dbReference type="Proteomes" id="UP001459204">
    <property type="component" value="Unassembled WGS sequence"/>
</dbReference>
<name>A0ABU9IV40_9GAMM</name>
<reference evidence="1 2" key="1">
    <citation type="submission" date="2024-04" db="EMBL/GenBank/DDBJ databases">
        <title>Draft genome sequence of Pseudoxanthomonas putridarboris WD12.</title>
        <authorList>
            <person name="Oh J."/>
        </authorList>
    </citation>
    <scope>NUCLEOTIDE SEQUENCE [LARGE SCALE GENOMIC DNA]</scope>
    <source>
        <strain evidence="1 2">WD12</strain>
    </source>
</reference>
<proteinExistence type="predicted"/>
<evidence type="ECO:0000313" key="2">
    <source>
        <dbReference type="Proteomes" id="UP001459204"/>
    </source>
</evidence>
<protein>
    <submittedName>
        <fullName evidence="1">Uncharacterized protein</fullName>
    </submittedName>
</protein>
<evidence type="ECO:0000313" key="1">
    <source>
        <dbReference type="EMBL" id="MEL1262840.1"/>
    </source>
</evidence>
<dbReference type="EMBL" id="JBBWWT010000001">
    <property type="protein sequence ID" value="MEL1262840.1"/>
    <property type="molecule type" value="Genomic_DNA"/>
</dbReference>
<accession>A0ABU9IV40</accession>
<sequence length="235" mass="26107">MTEDPAATADQRPAPPVTPDMIRRILLGMEDAEIRYRFLLDYNDQLENFVGHMVNAFLAWERLDARITKDEPSAHLTALVYGALHTHLVAMKLLLEGLLVPSGNSQRYVLESIATALLLSRPSLGYLDRYVKNTYSTTKAIRDVTRHAKALGLEKSALATLSQRSKLYDLYSHPTQFASASLLTLQAENPQTVLGGHFDEGKALAYDNEISSRTSLASLFPNIIYAVGRNYLDPA</sequence>
<comment type="caution">
    <text evidence="1">The sequence shown here is derived from an EMBL/GenBank/DDBJ whole genome shotgun (WGS) entry which is preliminary data.</text>
</comment>
<keyword evidence="2" id="KW-1185">Reference proteome</keyword>
<dbReference type="RefSeq" id="WP_341724043.1">
    <property type="nucleotide sequence ID" value="NZ_JBBWWT010000001.1"/>
</dbReference>
<organism evidence="1 2">
    <name type="scientific">Pseudoxanthomonas putridarboris</name>
    <dbReference type="NCBI Taxonomy" id="752605"/>
    <lineage>
        <taxon>Bacteria</taxon>
        <taxon>Pseudomonadati</taxon>
        <taxon>Pseudomonadota</taxon>
        <taxon>Gammaproteobacteria</taxon>
        <taxon>Lysobacterales</taxon>
        <taxon>Lysobacteraceae</taxon>
        <taxon>Pseudoxanthomonas</taxon>
    </lineage>
</organism>